<evidence type="ECO:0000256" key="6">
    <source>
        <dbReference type="PIRSR" id="PIRSR038994-1"/>
    </source>
</evidence>
<evidence type="ECO:0000256" key="1">
    <source>
        <dbReference type="ARBA" id="ARBA00010716"/>
    </source>
</evidence>
<dbReference type="Proteomes" id="UP001409585">
    <property type="component" value="Unassembled WGS sequence"/>
</dbReference>
<keyword evidence="4 5" id="KW-0119">Carbohydrate metabolism</keyword>
<dbReference type="PIRSF" id="PIRSF038994">
    <property type="entry name" value="NagA"/>
    <property type="match status" value="1"/>
</dbReference>
<evidence type="ECO:0000259" key="9">
    <source>
        <dbReference type="Pfam" id="PF01979"/>
    </source>
</evidence>
<protein>
    <recommendedName>
        <fullName evidence="5">N-acetylgalactosamine-6-phosphate deacetylase</fullName>
        <ecNumber evidence="5">3.5.1.25</ecNumber>
    </recommendedName>
    <alternativeName>
        <fullName evidence="5">N-acetylglucosamine-6-phosphate deacetylase</fullName>
    </alternativeName>
</protein>
<evidence type="ECO:0000256" key="3">
    <source>
        <dbReference type="ARBA" id="ARBA00022801"/>
    </source>
</evidence>
<dbReference type="GO" id="GO:0046872">
    <property type="term" value="F:metal ion binding"/>
    <property type="evidence" value="ECO:0007669"/>
    <property type="project" value="UniProtKB-KW"/>
</dbReference>
<dbReference type="GO" id="GO:0008448">
    <property type="term" value="F:N-acetylglucosamine-6-phosphate deacetylase activity"/>
    <property type="evidence" value="ECO:0007669"/>
    <property type="project" value="UniProtKB-UniRule"/>
</dbReference>
<comment type="catalytic activity">
    <reaction evidence="5">
        <text>N-acetyl-D-glucosamine 6-phosphate + H2O = D-glucosamine 6-phosphate + acetate</text>
        <dbReference type="Rhea" id="RHEA:22936"/>
        <dbReference type="ChEBI" id="CHEBI:15377"/>
        <dbReference type="ChEBI" id="CHEBI:30089"/>
        <dbReference type="ChEBI" id="CHEBI:57513"/>
        <dbReference type="ChEBI" id="CHEBI:58725"/>
        <dbReference type="EC" id="3.5.1.25"/>
    </reaction>
</comment>
<keyword evidence="2 8" id="KW-0479">Metal-binding</keyword>
<feature type="binding site" evidence="8">
    <location>
        <position position="188"/>
    </location>
    <ligand>
        <name>Zn(2+)</name>
        <dbReference type="ChEBI" id="CHEBI:29105"/>
    </ligand>
</feature>
<accession>A0AAV3U1U4</accession>
<feature type="binding site" evidence="8">
    <location>
        <position position="209"/>
    </location>
    <ligand>
        <name>Zn(2+)</name>
        <dbReference type="ChEBI" id="CHEBI:29105"/>
    </ligand>
</feature>
<sequence length="363" mass="38285">MLSYWAETLFNGEEFLSSVEIIVDNGFITSITEQPAGEGHTPLPGIVVPGLVDLQVNGGGGKLFCQEPTIATLSAMVDAHFNYGTRHLLATVITSDWPILQAAAQAVADYINQGKAGVLGVHFEGPHLGKERAGIHNKQRFVGLSDKHLALYTQKILGKVMVTLAPEIVPPDVIKDLVRQGVTVSLGHSNTNYDTALAAIEAGATSVTHLFNAMSALQSRAPGMVGAALASDSLYAGIIADGHHVHPAAIKTAVKALGEERAYLVTDAMAHVGSEQIRFGFEDQQIVKANGKLTVADGTLAGSCLDMQAAVKNCAVFTAVSPAAALKMATSTPARCIGLSQRVGFLKPGYPFIYHLLSNNFFA</sequence>
<dbReference type="InterPro" id="IPR011059">
    <property type="entry name" value="Metal-dep_hydrolase_composite"/>
</dbReference>
<evidence type="ECO:0000313" key="10">
    <source>
        <dbReference type="EMBL" id="GAA4940208.1"/>
    </source>
</evidence>
<evidence type="ECO:0000256" key="5">
    <source>
        <dbReference type="PIRNR" id="PIRNR038994"/>
    </source>
</evidence>
<evidence type="ECO:0000256" key="2">
    <source>
        <dbReference type="ARBA" id="ARBA00022723"/>
    </source>
</evidence>
<feature type="active site" description="Proton donor/acceptor" evidence="6">
    <location>
        <position position="267"/>
    </location>
</feature>
<evidence type="ECO:0000256" key="4">
    <source>
        <dbReference type="ARBA" id="ARBA00023277"/>
    </source>
</evidence>
<comment type="cofactor">
    <cofactor evidence="8">
        <name>a divalent metal cation</name>
        <dbReference type="ChEBI" id="CHEBI:60240"/>
    </cofactor>
    <text evidence="8">Binds 1 divalent metal cation per subunit.</text>
</comment>
<dbReference type="PANTHER" id="PTHR11113:SF14">
    <property type="entry name" value="N-ACETYLGLUCOSAMINE-6-PHOSPHATE DEACETYLASE"/>
    <property type="match status" value="1"/>
</dbReference>
<dbReference type="InterPro" id="IPR032466">
    <property type="entry name" value="Metal_Hydrolase"/>
</dbReference>
<dbReference type="RefSeq" id="WP_345420470.1">
    <property type="nucleotide sequence ID" value="NZ_AP031496.1"/>
</dbReference>
<keyword evidence="3 5" id="KW-0378">Hydrolase</keyword>
<dbReference type="EMBL" id="BAABLX010000011">
    <property type="protein sequence ID" value="GAA4940208.1"/>
    <property type="molecule type" value="Genomic_DNA"/>
</dbReference>
<name>A0AAV3U1U4_9ALTE</name>
<feature type="binding site" evidence="7">
    <location>
        <begin position="300"/>
        <end position="302"/>
    </location>
    <ligand>
        <name>substrate</name>
    </ligand>
</feature>
<comment type="caution">
    <text evidence="10">The sequence shown here is derived from an EMBL/GenBank/DDBJ whole genome shotgun (WGS) entry which is preliminary data.</text>
</comment>
<reference evidence="11" key="1">
    <citation type="journal article" date="2019" name="Int. J. Syst. Evol. Microbiol.">
        <title>The Global Catalogue of Microorganisms (GCM) 10K type strain sequencing project: providing services to taxonomists for standard genome sequencing and annotation.</title>
        <authorList>
            <consortium name="The Broad Institute Genomics Platform"/>
            <consortium name="The Broad Institute Genome Sequencing Center for Infectious Disease"/>
            <person name="Wu L."/>
            <person name="Ma J."/>
        </authorList>
    </citation>
    <scope>NUCLEOTIDE SEQUENCE [LARGE SCALE GENOMIC DNA]</scope>
    <source>
        <strain evidence="11">JCM 19134</strain>
    </source>
</reference>
<evidence type="ECO:0000256" key="7">
    <source>
        <dbReference type="PIRSR" id="PIRSR038994-2"/>
    </source>
</evidence>
<feature type="binding site" evidence="7">
    <location>
        <position position="244"/>
    </location>
    <ligand>
        <name>substrate</name>
    </ligand>
</feature>
<proteinExistence type="inferred from homology"/>
<dbReference type="PANTHER" id="PTHR11113">
    <property type="entry name" value="N-ACETYLGLUCOSAMINE-6-PHOSPHATE DEACETYLASE"/>
    <property type="match status" value="1"/>
</dbReference>
<dbReference type="NCBIfam" id="TIGR00221">
    <property type="entry name" value="nagA"/>
    <property type="match status" value="1"/>
</dbReference>
<gene>
    <name evidence="10" type="primary">nagA</name>
    <name evidence="10" type="ORF">GCM10025791_18110</name>
</gene>
<comment type="similarity">
    <text evidence="1 5">Belongs to the metallo-dependent hydrolases superfamily. NagA family.</text>
</comment>
<dbReference type="InterPro" id="IPR006680">
    <property type="entry name" value="Amidohydro-rel"/>
</dbReference>
<evidence type="ECO:0000313" key="11">
    <source>
        <dbReference type="Proteomes" id="UP001409585"/>
    </source>
</evidence>
<feature type="binding site" evidence="8">
    <location>
        <position position="124"/>
    </location>
    <ligand>
        <name>Zn(2+)</name>
        <dbReference type="ChEBI" id="CHEBI:29105"/>
    </ligand>
</feature>
<dbReference type="Pfam" id="PF01979">
    <property type="entry name" value="Amidohydro_1"/>
    <property type="match status" value="1"/>
</dbReference>
<feature type="binding site" evidence="7">
    <location>
        <begin position="212"/>
        <end position="213"/>
    </location>
    <ligand>
        <name>substrate</name>
    </ligand>
</feature>
<dbReference type="SUPFAM" id="SSF51556">
    <property type="entry name" value="Metallo-dependent hydrolases"/>
    <property type="match status" value="1"/>
</dbReference>
<organism evidence="10 11">
    <name type="scientific">Halioxenophilus aromaticivorans</name>
    <dbReference type="NCBI Taxonomy" id="1306992"/>
    <lineage>
        <taxon>Bacteria</taxon>
        <taxon>Pseudomonadati</taxon>
        <taxon>Pseudomonadota</taxon>
        <taxon>Gammaproteobacteria</taxon>
        <taxon>Alteromonadales</taxon>
        <taxon>Alteromonadaceae</taxon>
        <taxon>Halioxenophilus</taxon>
    </lineage>
</organism>
<evidence type="ECO:0000256" key="8">
    <source>
        <dbReference type="PIRSR" id="PIRSR038994-3"/>
    </source>
</evidence>
<feature type="binding site" evidence="7">
    <location>
        <position position="135"/>
    </location>
    <ligand>
        <name>substrate</name>
    </ligand>
</feature>
<feature type="binding site" evidence="7">
    <location>
        <position position="220"/>
    </location>
    <ligand>
        <name>substrate</name>
    </ligand>
</feature>
<dbReference type="InterPro" id="IPR003764">
    <property type="entry name" value="GlcNAc_6-P_deAcase"/>
</dbReference>
<dbReference type="AlphaFoldDB" id="A0AAV3U1U4"/>
<keyword evidence="11" id="KW-1185">Reference proteome</keyword>
<dbReference type="GO" id="GO:0006046">
    <property type="term" value="P:N-acetylglucosamine catabolic process"/>
    <property type="evidence" value="ECO:0007669"/>
    <property type="project" value="TreeGrafter"/>
</dbReference>
<dbReference type="EC" id="3.5.1.25" evidence="5"/>
<dbReference type="Gene3D" id="3.20.20.140">
    <property type="entry name" value="Metal-dependent hydrolases"/>
    <property type="match status" value="1"/>
</dbReference>
<feature type="domain" description="Amidohydrolase-related" evidence="9">
    <location>
        <begin position="46"/>
        <end position="351"/>
    </location>
</feature>
<dbReference type="Gene3D" id="2.30.40.10">
    <property type="entry name" value="Urease, subunit C, domain 1"/>
    <property type="match status" value="1"/>
</dbReference>